<dbReference type="EMBL" id="BMWC01000013">
    <property type="protein sequence ID" value="GGX27676.1"/>
    <property type="molecule type" value="Genomic_DNA"/>
</dbReference>
<name>A0ABQ2XPY1_9ACTN</name>
<evidence type="ECO:0000313" key="2">
    <source>
        <dbReference type="EMBL" id="GGX27676.1"/>
    </source>
</evidence>
<reference evidence="3" key="1">
    <citation type="journal article" date="2019" name="Int. J. Syst. Evol. Microbiol.">
        <title>The Global Catalogue of Microorganisms (GCM) 10K type strain sequencing project: providing services to taxonomists for standard genome sequencing and annotation.</title>
        <authorList>
            <consortium name="The Broad Institute Genomics Platform"/>
            <consortium name="The Broad Institute Genome Sequencing Center for Infectious Disease"/>
            <person name="Wu L."/>
            <person name="Ma J."/>
        </authorList>
    </citation>
    <scope>NUCLEOTIDE SEQUENCE [LARGE SCALE GENOMIC DNA]</scope>
    <source>
        <strain evidence="3">JCM 4866</strain>
    </source>
</reference>
<protein>
    <submittedName>
        <fullName evidence="2">Uncharacterized protein</fullName>
    </submittedName>
</protein>
<feature type="compositionally biased region" description="Basic and acidic residues" evidence="1">
    <location>
        <begin position="124"/>
        <end position="135"/>
    </location>
</feature>
<proteinExistence type="predicted"/>
<feature type="region of interest" description="Disordered" evidence="1">
    <location>
        <begin position="108"/>
        <end position="160"/>
    </location>
</feature>
<evidence type="ECO:0000256" key="1">
    <source>
        <dbReference type="SAM" id="MobiDB-lite"/>
    </source>
</evidence>
<comment type="caution">
    <text evidence="2">The sequence shown here is derived from an EMBL/GenBank/DDBJ whole genome shotgun (WGS) entry which is preliminary data.</text>
</comment>
<feature type="compositionally biased region" description="Acidic residues" evidence="1">
    <location>
        <begin position="150"/>
        <end position="160"/>
    </location>
</feature>
<evidence type="ECO:0000313" key="3">
    <source>
        <dbReference type="Proteomes" id="UP000617743"/>
    </source>
</evidence>
<dbReference type="Proteomes" id="UP000617743">
    <property type="component" value="Unassembled WGS sequence"/>
</dbReference>
<keyword evidence="3" id="KW-1185">Reference proteome</keyword>
<accession>A0ABQ2XPY1</accession>
<sequence length="160" mass="17297">MFGGFTAKGDLLCDPGKLVLEEVAGGVGPFARPVRLAAAEIMRRRSDGAWWSAWRLAREGGYGLYEGPQQPEETCVSWMSWLVSVSNGAGLATRPGTFGKVKVLPDAGEVGLHGSPRTSSFRRPSVETWHRRPPDEELPTLSAPSTEPRDPEEDANPPLG</sequence>
<organism evidence="2 3">
    <name type="scientific">Streptomyces lomondensis</name>
    <dbReference type="NCBI Taxonomy" id="68229"/>
    <lineage>
        <taxon>Bacteria</taxon>
        <taxon>Bacillati</taxon>
        <taxon>Actinomycetota</taxon>
        <taxon>Actinomycetes</taxon>
        <taxon>Kitasatosporales</taxon>
        <taxon>Streptomycetaceae</taxon>
        <taxon>Streptomyces</taxon>
    </lineage>
</organism>
<gene>
    <name evidence="2" type="ORF">GCM10010383_67930</name>
</gene>